<organism evidence="3 4">
    <name type="scientific">Strigamia maritima</name>
    <name type="common">European centipede</name>
    <name type="synonym">Geophilus maritimus</name>
    <dbReference type="NCBI Taxonomy" id="126957"/>
    <lineage>
        <taxon>Eukaryota</taxon>
        <taxon>Metazoa</taxon>
        <taxon>Ecdysozoa</taxon>
        <taxon>Arthropoda</taxon>
        <taxon>Myriapoda</taxon>
        <taxon>Chilopoda</taxon>
        <taxon>Pleurostigmophora</taxon>
        <taxon>Geophilomorpha</taxon>
        <taxon>Linotaeniidae</taxon>
        <taxon>Strigamia</taxon>
    </lineage>
</organism>
<feature type="compositionally biased region" description="Polar residues" evidence="1">
    <location>
        <begin position="962"/>
        <end position="971"/>
    </location>
</feature>
<dbReference type="STRING" id="126957.T1IP69"/>
<dbReference type="AlphaFoldDB" id="T1IP69"/>
<dbReference type="PhylomeDB" id="T1IP69"/>
<feature type="region of interest" description="Disordered" evidence="1">
    <location>
        <begin position="575"/>
        <end position="603"/>
    </location>
</feature>
<keyword evidence="4" id="KW-1185">Reference proteome</keyword>
<reference evidence="4" key="1">
    <citation type="submission" date="2011-05" db="EMBL/GenBank/DDBJ databases">
        <authorList>
            <person name="Richards S.R."/>
            <person name="Qu J."/>
            <person name="Jiang H."/>
            <person name="Jhangiani S.N."/>
            <person name="Agravi P."/>
            <person name="Goodspeed R."/>
            <person name="Gross S."/>
            <person name="Mandapat C."/>
            <person name="Jackson L."/>
            <person name="Mathew T."/>
            <person name="Pu L."/>
            <person name="Thornton R."/>
            <person name="Saada N."/>
            <person name="Wilczek-Boney K.B."/>
            <person name="Lee S."/>
            <person name="Kovar C."/>
            <person name="Wu Y."/>
            <person name="Scherer S.E."/>
            <person name="Worley K.C."/>
            <person name="Muzny D.M."/>
            <person name="Gibbs R."/>
        </authorList>
    </citation>
    <scope>NUCLEOTIDE SEQUENCE</scope>
    <source>
        <strain evidence="4">Brora</strain>
    </source>
</reference>
<protein>
    <recommendedName>
        <fullName evidence="2">Rho-GAP domain-containing protein</fullName>
    </recommendedName>
</protein>
<evidence type="ECO:0000259" key="2">
    <source>
        <dbReference type="PROSITE" id="PS50238"/>
    </source>
</evidence>
<dbReference type="Pfam" id="PF00620">
    <property type="entry name" value="RhoGAP"/>
    <property type="match status" value="1"/>
</dbReference>
<dbReference type="InterPro" id="IPR042869">
    <property type="entry name" value="ARHGAP11A/B"/>
</dbReference>
<dbReference type="Proteomes" id="UP000014500">
    <property type="component" value="Unassembled WGS sequence"/>
</dbReference>
<dbReference type="SMART" id="SM00324">
    <property type="entry name" value="RhoGAP"/>
    <property type="match status" value="1"/>
</dbReference>
<feature type="compositionally biased region" description="Polar residues" evidence="1">
    <location>
        <begin position="731"/>
        <end position="743"/>
    </location>
</feature>
<evidence type="ECO:0000313" key="3">
    <source>
        <dbReference type="EnsemblMetazoa" id="SMAR002816-PA"/>
    </source>
</evidence>
<accession>T1IP69</accession>
<feature type="compositionally biased region" description="Basic and acidic residues" evidence="1">
    <location>
        <begin position="686"/>
        <end position="712"/>
    </location>
</feature>
<feature type="compositionally biased region" description="Low complexity" evidence="1">
    <location>
        <begin position="934"/>
        <end position="948"/>
    </location>
</feature>
<feature type="compositionally biased region" description="Acidic residues" evidence="1">
    <location>
        <begin position="713"/>
        <end position="725"/>
    </location>
</feature>
<dbReference type="PROSITE" id="PS50238">
    <property type="entry name" value="RHOGAP"/>
    <property type="match status" value="1"/>
</dbReference>
<dbReference type="InterPro" id="IPR000198">
    <property type="entry name" value="RhoGAP_dom"/>
</dbReference>
<feature type="compositionally biased region" description="Polar residues" evidence="1">
    <location>
        <begin position="592"/>
        <end position="601"/>
    </location>
</feature>
<name>T1IP69_STRMM</name>
<feature type="region of interest" description="Disordered" evidence="1">
    <location>
        <begin position="903"/>
        <end position="977"/>
    </location>
</feature>
<feature type="compositionally biased region" description="Polar residues" evidence="1">
    <location>
        <begin position="870"/>
        <end position="887"/>
    </location>
</feature>
<evidence type="ECO:0000313" key="4">
    <source>
        <dbReference type="Proteomes" id="UP000014500"/>
    </source>
</evidence>
<dbReference type="SUPFAM" id="SSF48350">
    <property type="entry name" value="GTPase activation domain, GAP"/>
    <property type="match status" value="1"/>
</dbReference>
<reference evidence="3" key="2">
    <citation type="submission" date="2015-02" db="UniProtKB">
        <authorList>
            <consortium name="EnsemblMetazoa"/>
        </authorList>
    </citation>
    <scope>IDENTIFICATION</scope>
</reference>
<feature type="region of interest" description="Disordered" evidence="1">
    <location>
        <begin position="686"/>
        <end position="758"/>
    </location>
</feature>
<dbReference type="PANTHER" id="PTHR15670:SF4">
    <property type="entry name" value="RHO GTPASE-ACTIVATING PROTEIN 11A"/>
    <property type="match status" value="1"/>
</dbReference>
<feature type="region of interest" description="Disordered" evidence="1">
    <location>
        <begin position="860"/>
        <end position="887"/>
    </location>
</feature>
<feature type="domain" description="Rho-GAP" evidence="2">
    <location>
        <begin position="57"/>
        <end position="238"/>
    </location>
</feature>
<dbReference type="GO" id="GO:0007165">
    <property type="term" value="P:signal transduction"/>
    <property type="evidence" value="ECO:0007669"/>
    <property type="project" value="InterPro"/>
</dbReference>
<proteinExistence type="predicted"/>
<feature type="compositionally biased region" description="Polar residues" evidence="1">
    <location>
        <begin position="924"/>
        <end position="933"/>
    </location>
</feature>
<dbReference type="InterPro" id="IPR008936">
    <property type="entry name" value="Rho_GTPase_activation_prot"/>
</dbReference>
<dbReference type="Gene3D" id="1.10.555.10">
    <property type="entry name" value="Rho GTPase activation protein"/>
    <property type="match status" value="1"/>
</dbReference>
<dbReference type="GO" id="GO:0005096">
    <property type="term" value="F:GTPase activator activity"/>
    <property type="evidence" value="ECO:0007669"/>
    <property type="project" value="TreeGrafter"/>
</dbReference>
<dbReference type="HOGENOM" id="CLU_304258_0_0_1"/>
<dbReference type="EMBL" id="JH431248">
    <property type="status" value="NOT_ANNOTATED_CDS"/>
    <property type="molecule type" value="Genomic_DNA"/>
</dbReference>
<dbReference type="eggNOG" id="KOG2710">
    <property type="taxonomic scope" value="Eukaryota"/>
</dbReference>
<dbReference type="EnsemblMetazoa" id="SMAR002816-RA">
    <property type="protein sequence ID" value="SMAR002816-PA"/>
    <property type="gene ID" value="SMAR002816"/>
</dbReference>
<evidence type="ECO:0000256" key="1">
    <source>
        <dbReference type="SAM" id="MobiDB-lite"/>
    </source>
</evidence>
<sequence length="977" mass="109837">MKYVTEIVNRGPLRATVREELKTLGLKVPKCRKISMKQDIKTNGKVFGAPINHLPFVIVDEDNKRMKIPSFFATILSCLEKGIESEGLFRKAGSVMRQREIRKKVEKGVMDFDMTPAYDLASLVKQFLRELPEPLIFSRFHDAFLKAQTFAEDKRFTCIMLLCLLLPVEHINLLRYVMSFLKRLASFSDKNKMDVHNLSLIMAPNLMQIIEKSDKCSKILESQTGIISILIKNAEDIGLVPHTIMEKLNTNQSGDDLVGSSSFDSTLAKSKRRNSLNGVLHSIRKRAAHRQALSEAKDQVPLSLYNNFNDTPRENSPKKLEKRHSSKRKADKDESSVTPIKKRIMSDNCETSFLTPASQFGNSKTNQTHLDTVRPSENALFVGTPNISFTNPSANVFTPTKNMLKTPKSKSSKYKRFFSPAKLIRRQKCCSAAVNSELSLQEVCKHVIVLSNFTHLTPIVSQCEDTSRFHHHVETKTAPSHFECSTVPIINFANPHVVPFGTNNVQLNEISSLDESIDKTEDDEAKMSNVAYEMLSYALKSRRSLTDTDLCRLATDSASPISKKRNLPVKTKSLRRGKPNTIRTGLPMASPFKTSNLNIPSNDKENVIETSTSINGIKPMVVFDFSPSPKPVKARKSLEYDVTTTKIKPIVVQINAKIEPNWQNHIEKTSSEEKVDEDWREKLAKVKESEEKTAETKENVKKHSQNERKLSEIDENGEENDEISPQEENPRIQSPHNRPTFSQPDIHVTTRRSNSPCVPLTRKTRHLLENAGFSHEEESTKGSTEQQLVWQSAADVLNEEFATKCSRPSLLMIKTERAGSVLQNIKKYNAITKCEDVKTPRSFRVRNKTPIQTRIKMEAANSATPPIRCSSFSTTPKSSANRCNSFSATPSSLPRVAVLRSVSSTPSLASNNSSRSPLKPRNDMQIQTPSTVFKTPLLLPKTPKTTPKQQRSSIKGARNGFQRGSVQSSPFTPIMTK</sequence>
<feature type="region of interest" description="Disordered" evidence="1">
    <location>
        <begin position="304"/>
        <end position="341"/>
    </location>
</feature>
<feature type="compositionally biased region" description="Low complexity" evidence="1">
    <location>
        <begin position="903"/>
        <end position="917"/>
    </location>
</feature>
<dbReference type="PANTHER" id="PTHR15670">
    <property type="entry name" value="RHO GTPASE ACTIVATING PROTEIN 11A"/>
    <property type="match status" value="1"/>
</dbReference>